<keyword evidence="12" id="KW-1185">Reference proteome</keyword>
<dbReference type="SUPFAM" id="SSF101821">
    <property type="entry name" value="Aminopeptidase/glucanase lid domain"/>
    <property type="match status" value="1"/>
</dbReference>
<dbReference type="PANTHER" id="PTHR32481">
    <property type="entry name" value="AMINOPEPTIDASE"/>
    <property type="match status" value="1"/>
</dbReference>
<dbReference type="PIRSF" id="PIRSF001123">
    <property type="entry name" value="PepA_GA"/>
    <property type="match status" value="1"/>
</dbReference>
<evidence type="ECO:0000256" key="5">
    <source>
        <dbReference type="ARBA" id="ARBA00022801"/>
    </source>
</evidence>
<accession>A0A4R3JT17</accession>
<feature type="binding site" evidence="8">
    <location>
        <position position="202"/>
    </location>
    <ligand>
        <name>Zn(2+)</name>
        <dbReference type="ChEBI" id="CHEBI:29105"/>
        <label>2</label>
    </ligand>
</feature>
<dbReference type="RefSeq" id="WP_116440900.1">
    <property type="nucleotide sequence ID" value="NZ_BHEO01000002.1"/>
</dbReference>
<reference evidence="10 11" key="2">
    <citation type="submission" date="2019-03" db="EMBL/GenBank/DDBJ databases">
        <title>Genomic Encyclopedia of Type Strains, Phase IV (KMG-IV): sequencing the most valuable type-strain genomes for metagenomic binning, comparative biology and taxonomic classification.</title>
        <authorList>
            <person name="Goeker M."/>
        </authorList>
    </citation>
    <scope>NUCLEOTIDE SEQUENCE [LARGE SCALE GENOMIC DNA]</scope>
    <source>
        <strain evidence="10 11">DSM 103426</strain>
    </source>
</reference>
<keyword evidence="2" id="KW-0031">Aminopeptidase</keyword>
<comment type="caution">
    <text evidence="10">The sequence shown here is derived from an EMBL/GenBank/DDBJ whole genome shotgun (WGS) entry which is preliminary data.</text>
</comment>
<sequence length="340" mass="37252">MDREFLDKLLEQISVSGCEECGQEVVKSHMQPFSDEIWTDEMGDVICILNPESPVRVMLSAHADEIGLLVTRITEEGRIQAIERGGIIHQNYPGQKVRIHTQKGIVYGVVECSRELFKQENLKASDFLIDIGATSKKDAEEYVSLGDTVVLDAGVRELANGRLAARAFDDRIGVFVIMEALKRARERGCEIGVYAAATVGEETVKNGAYWSSTRIQPTAAVVVDVTNCTDYSRFPNPAVAGDVVLGGGPSLCNSPLASKRLNKKMQECAERIGIHTQREAASARSYTDADEIHFSNQGVPVVFTAVPLRNMHTPGEIADMKDVEGCIEVIAEFLCSFTEP</sequence>
<dbReference type="Proteomes" id="UP000702954">
    <property type="component" value="Unassembled WGS sequence"/>
</dbReference>
<dbReference type="EMBL" id="BHEO01000002">
    <property type="protein sequence ID" value="GBU03517.1"/>
    <property type="molecule type" value="Genomic_DNA"/>
</dbReference>
<comment type="cofactor">
    <cofactor evidence="8">
        <name>a divalent metal cation</name>
        <dbReference type="ChEBI" id="CHEBI:60240"/>
    </cofactor>
    <text evidence="8">Binds 2 divalent metal cations per subunit.</text>
</comment>
<keyword evidence="5" id="KW-0378">Hydrolase</keyword>
<dbReference type="InterPro" id="IPR023367">
    <property type="entry name" value="Peptidase_M42_dom2"/>
</dbReference>
<feature type="binding site" evidence="8">
    <location>
        <position position="312"/>
    </location>
    <ligand>
        <name>Zn(2+)</name>
        <dbReference type="ChEBI" id="CHEBI:29105"/>
        <label>2</label>
    </ligand>
</feature>
<dbReference type="SUPFAM" id="SSF53187">
    <property type="entry name" value="Zn-dependent exopeptidases"/>
    <property type="match status" value="1"/>
</dbReference>
<evidence type="ECO:0000256" key="8">
    <source>
        <dbReference type="PIRSR" id="PIRSR001123-2"/>
    </source>
</evidence>
<evidence type="ECO:0000256" key="4">
    <source>
        <dbReference type="ARBA" id="ARBA00022723"/>
    </source>
</evidence>
<evidence type="ECO:0000256" key="7">
    <source>
        <dbReference type="PIRSR" id="PIRSR001123-1"/>
    </source>
</evidence>
<organism evidence="10 11">
    <name type="scientific">Faecalimonas umbilicata</name>
    <dbReference type="NCBI Taxonomy" id="1912855"/>
    <lineage>
        <taxon>Bacteria</taxon>
        <taxon>Bacillati</taxon>
        <taxon>Bacillota</taxon>
        <taxon>Clostridia</taxon>
        <taxon>Lachnospirales</taxon>
        <taxon>Lachnospiraceae</taxon>
        <taxon>Faecalimonas</taxon>
    </lineage>
</organism>
<keyword evidence="3" id="KW-0645">Protease</keyword>
<evidence type="ECO:0000256" key="6">
    <source>
        <dbReference type="PIRNR" id="PIRNR001123"/>
    </source>
</evidence>
<keyword evidence="4 8" id="KW-0479">Metal-binding</keyword>
<proteinExistence type="inferred from homology"/>
<dbReference type="Gene3D" id="2.40.30.40">
    <property type="entry name" value="Peptidase M42, domain 2"/>
    <property type="match status" value="1"/>
</dbReference>
<evidence type="ECO:0000313" key="11">
    <source>
        <dbReference type="Proteomes" id="UP000294613"/>
    </source>
</evidence>
<evidence type="ECO:0000313" key="12">
    <source>
        <dbReference type="Proteomes" id="UP000702954"/>
    </source>
</evidence>
<dbReference type="Pfam" id="PF05343">
    <property type="entry name" value="Peptidase_M42"/>
    <property type="match status" value="1"/>
</dbReference>
<feature type="binding site" evidence="8">
    <location>
        <position position="224"/>
    </location>
    <ligand>
        <name>Zn(2+)</name>
        <dbReference type="ChEBI" id="CHEBI:29105"/>
        <label>1</label>
    </ligand>
</feature>
<protein>
    <submittedName>
        <fullName evidence="10">Endoglucanase</fullName>
    </submittedName>
    <submittedName>
        <fullName evidence="9">Peptidase M42</fullName>
    </submittedName>
</protein>
<evidence type="ECO:0000313" key="10">
    <source>
        <dbReference type="EMBL" id="TCS69021.1"/>
    </source>
</evidence>
<name>A0A4R3JT17_9FIRM</name>
<feature type="binding site" evidence="8">
    <location>
        <position position="62"/>
    </location>
    <ligand>
        <name>Zn(2+)</name>
        <dbReference type="ChEBI" id="CHEBI:29105"/>
        <label>1</label>
    </ligand>
</feature>
<dbReference type="Gene3D" id="3.40.630.10">
    <property type="entry name" value="Zn peptidases"/>
    <property type="match status" value="1"/>
</dbReference>
<dbReference type="EMBL" id="SLZV01000005">
    <property type="protein sequence ID" value="TCS69021.1"/>
    <property type="molecule type" value="Genomic_DNA"/>
</dbReference>
<dbReference type="GO" id="GO:0046872">
    <property type="term" value="F:metal ion binding"/>
    <property type="evidence" value="ECO:0007669"/>
    <property type="project" value="UniProtKB-UniRule"/>
</dbReference>
<feature type="binding site" evidence="8">
    <location>
        <position position="169"/>
    </location>
    <ligand>
        <name>Zn(2+)</name>
        <dbReference type="ChEBI" id="CHEBI:29105"/>
        <label>1</label>
    </ligand>
</feature>
<dbReference type="AlphaFoldDB" id="A0A4R3JT17"/>
<evidence type="ECO:0000256" key="2">
    <source>
        <dbReference type="ARBA" id="ARBA00022438"/>
    </source>
</evidence>
<evidence type="ECO:0000256" key="3">
    <source>
        <dbReference type="ARBA" id="ARBA00022670"/>
    </source>
</evidence>
<gene>
    <name evidence="10" type="ORF">EDD74_1052</name>
    <name evidence="9" type="ORF">FAEUMB_00580</name>
</gene>
<dbReference type="GO" id="GO:0006508">
    <property type="term" value="P:proteolysis"/>
    <property type="evidence" value="ECO:0007669"/>
    <property type="project" value="UniProtKB-KW"/>
</dbReference>
<evidence type="ECO:0000313" key="9">
    <source>
        <dbReference type="EMBL" id="GBU03517.1"/>
    </source>
</evidence>
<feature type="binding site" evidence="8">
    <location>
        <position position="169"/>
    </location>
    <ligand>
        <name>Zn(2+)</name>
        <dbReference type="ChEBI" id="CHEBI:29105"/>
        <label>2</label>
    </ligand>
</feature>
<dbReference type="GO" id="GO:0004177">
    <property type="term" value="F:aminopeptidase activity"/>
    <property type="evidence" value="ECO:0007669"/>
    <property type="project" value="UniProtKB-UniRule"/>
</dbReference>
<dbReference type="InterPro" id="IPR051464">
    <property type="entry name" value="Peptidase_M42_aminopept"/>
</dbReference>
<dbReference type="InterPro" id="IPR008007">
    <property type="entry name" value="Peptidase_M42"/>
</dbReference>
<dbReference type="PANTHER" id="PTHR32481:SF0">
    <property type="entry name" value="AMINOPEPTIDASE YPDE-RELATED"/>
    <property type="match status" value="1"/>
</dbReference>
<dbReference type="Proteomes" id="UP000294613">
    <property type="component" value="Unassembled WGS sequence"/>
</dbReference>
<evidence type="ECO:0000256" key="1">
    <source>
        <dbReference type="ARBA" id="ARBA00006272"/>
    </source>
</evidence>
<reference evidence="9 12" key="1">
    <citation type="journal article" date="2018" name="Int. J. Syst. Evol. Microbiol.">
        <title>Draft Genome Sequence of Faecalimonas umbilicata JCM 30896T, an Acetate-Producing Bacterium Isolated from Human Feces.</title>
        <authorList>
            <person name="Sakamoto M."/>
            <person name="Ikeyama N."/>
            <person name="Yuki M."/>
            <person name="Ohkuma M."/>
        </authorList>
    </citation>
    <scope>NUCLEOTIDE SEQUENCE [LARGE SCALE GENOMIC DNA]</scope>
    <source>
        <strain evidence="9 12">EGH7</strain>
    </source>
</reference>
<feature type="active site" description="Proton acceptor" evidence="7">
    <location>
        <position position="201"/>
    </location>
</feature>
<comment type="similarity">
    <text evidence="1 6">Belongs to the peptidase M42 family.</text>
</comment>